<feature type="compositionally biased region" description="Low complexity" evidence="1">
    <location>
        <begin position="45"/>
        <end position="60"/>
    </location>
</feature>
<keyword evidence="3" id="KW-1185">Reference proteome</keyword>
<reference evidence="2 3" key="1">
    <citation type="submission" date="2024-06" db="EMBL/GenBank/DDBJ databases">
        <title>The Natural Products Discovery Center: Release of the First 8490 Sequenced Strains for Exploring Actinobacteria Biosynthetic Diversity.</title>
        <authorList>
            <person name="Kalkreuter E."/>
            <person name="Kautsar S.A."/>
            <person name="Yang D."/>
            <person name="Bader C.D."/>
            <person name="Teijaro C.N."/>
            <person name="Fluegel L."/>
            <person name="Davis C.M."/>
            <person name="Simpson J.R."/>
            <person name="Lauterbach L."/>
            <person name="Steele A.D."/>
            <person name="Gui C."/>
            <person name="Meng S."/>
            <person name="Li G."/>
            <person name="Viehrig K."/>
            <person name="Ye F."/>
            <person name="Su P."/>
            <person name="Kiefer A.F."/>
            <person name="Nichols A."/>
            <person name="Cepeda A.J."/>
            <person name="Yan W."/>
            <person name="Fan B."/>
            <person name="Jiang Y."/>
            <person name="Adhikari A."/>
            <person name="Zheng C.-J."/>
            <person name="Schuster L."/>
            <person name="Cowan T.M."/>
            <person name="Smanski M.J."/>
            <person name="Chevrette M.G."/>
            <person name="De Carvalho L.P.S."/>
            <person name="Shen B."/>
        </authorList>
    </citation>
    <scope>NUCLEOTIDE SEQUENCE [LARGE SCALE GENOMIC DNA]</scope>
    <source>
        <strain evidence="2 3">NPDC006434</strain>
    </source>
</reference>
<feature type="region of interest" description="Disordered" evidence="1">
    <location>
        <begin position="45"/>
        <end position="67"/>
    </location>
</feature>
<dbReference type="RefSeq" id="WP_355399386.1">
    <property type="nucleotide sequence ID" value="NZ_JBEXPZ010000034.1"/>
</dbReference>
<protein>
    <recommendedName>
        <fullName evidence="4">ATP-grasp target RiPP</fullName>
    </recommendedName>
</protein>
<evidence type="ECO:0000256" key="1">
    <source>
        <dbReference type="SAM" id="MobiDB-lite"/>
    </source>
</evidence>
<sequence>MQADRRRIQTAVLSSADSEEPLMLPMEAIELDVFRHRYEGETYRSEAGSSSRSCATSAGSVLGQFDP</sequence>
<evidence type="ECO:0008006" key="4">
    <source>
        <dbReference type="Google" id="ProtNLM"/>
    </source>
</evidence>
<name>A0ABV2V5E9_9ACTN</name>
<proteinExistence type="predicted"/>
<gene>
    <name evidence="2" type="ORF">ABZZ21_25690</name>
</gene>
<accession>A0ABV2V5E9</accession>
<dbReference type="EMBL" id="JBEXPZ010000034">
    <property type="protein sequence ID" value="MET9847879.1"/>
    <property type="molecule type" value="Genomic_DNA"/>
</dbReference>
<comment type="caution">
    <text evidence="2">The sequence shown here is derived from an EMBL/GenBank/DDBJ whole genome shotgun (WGS) entry which is preliminary data.</text>
</comment>
<organism evidence="2 3">
    <name type="scientific">Streptomyces ossamyceticus</name>
    <dbReference type="NCBI Taxonomy" id="249581"/>
    <lineage>
        <taxon>Bacteria</taxon>
        <taxon>Bacillati</taxon>
        <taxon>Actinomycetota</taxon>
        <taxon>Actinomycetes</taxon>
        <taxon>Kitasatosporales</taxon>
        <taxon>Streptomycetaceae</taxon>
        <taxon>Streptomyces</taxon>
    </lineage>
</organism>
<evidence type="ECO:0000313" key="3">
    <source>
        <dbReference type="Proteomes" id="UP001550210"/>
    </source>
</evidence>
<evidence type="ECO:0000313" key="2">
    <source>
        <dbReference type="EMBL" id="MET9847879.1"/>
    </source>
</evidence>
<dbReference type="Proteomes" id="UP001550210">
    <property type="component" value="Unassembled WGS sequence"/>
</dbReference>